<evidence type="ECO:0000313" key="10">
    <source>
        <dbReference type="Proteomes" id="UP000236919"/>
    </source>
</evidence>
<dbReference type="RefSeq" id="WP_103717434.1">
    <property type="nucleotide sequence ID" value="NZ_PQFZ01000003.1"/>
</dbReference>
<dbReference type="EC" id="6.3.2.1" evidence="8"/>
<evidence type="ECO:0000256" key="2">
    <source>
        <dbReference type="ARBA" id="ARBA00009256"/>
    </source>
</evidence>
<comment type="catalytic activity">
    <reaction evidence="7 8">
        <text>(R)-pantoate + beta-alanine + ATP = (R)-pantothenate + AMP + diphosphate + H(+)</text>
        <dbReference type="Rhea" id="RHEA:10912"/>
        <dbReference type="ChEBI" id="CHEBI:15378"/>
        <dbReference type="ChEBI" id="CHEBI:15980"/>
        <dbReference type="ChEBI" id="CHEBI:29032"/>
        <dbReference type="ChEBI" id="CHEBI:30616"/>
        <dbReference type="ChEBI" id="CHEBI:33019"/>
        <dbReference type="ChEBI" id="CHEBI:57966"/>
        <dbReference type="ChEBI" id="CHEBI:456215"/>
        <dbReference type="EC" id="6.3.2.1"/>
    </reaction>
</comment>
<dbReference type="NCBIfam" id="TIGR00018">
    <property type="entry name" value="panC"/>
    <property type="match status" value="1"/>
</dbReference>
<keyword evidence="10" id="KW-1185">Reference proteome</keyword>
<dbReference type="SUPFAM" id="SSF52374">
    <property type="entry name" value="Nucleotidylyl transferase"/>
    <property type="match status" value="1"/>
</dbReference>
<dbReference type="AlphaFoldDB" id="A0A2S4MHN2"/>
<dbReference type="Gene3D" id="3.30.1300.10">
    <property type="entry name" value="Pantoate-beta-alanine ligase, C-terminal domain"/>
    <property type="match status" value="1"/>
</dbReference>
<keyword evidence="6 8" id="KW-0067">ATP-binding</keyword>
<feature type="binding site" evidence="8">
    <location>
        <position position="64"/>
    </location>
    <ligand>
        <name>(R)-pantoate</name>
        <dbReference type="ChEBI" id="CHEBI:15980"/>
    </ligand>
</feature>
<evidence type="ECO:0000256" key="1">
    <source>
        <dbReference type="ARBA" id="ARBA00004990"/>
    </source>
</evidence>
<dbReference type="Proteomes" id="UP000236919">
    <property type="component" value="Unassembled WGS sequence"/>
</dbReference>
<comment type="pathway">
    <text evidence="1 8">Cofactor biosynthesis; (R)-pantothenate biosynthesis; (R)-pantothenate from (R)-pantoate and beta-alanine: step 1/1.</text>
</comment>
<dbReference type="PANTHER" id="PTHR21299">
    <property type="entry name" value="CYTIDYLATE KINASE/PANTOATE-BETA-ALANINE LIGASE"/>
    <property type="match status" value="1"/>
</dbReference>
<protein>
    <recommendedName>
        <fullName evidence="8">Pantothenate synthetase</fullName>
        <shortName evidence="8">PS</shortName>
        <ecNumber evidence="8">6.3.2.1</ecNumber>
    </recommendedName>
    <alternativeName>
        <fullName evidence="8">Pantoate--beta-alanine ligase</fullName>
    </alternativeName>
    <alternativeName>
        <fullName evidence="8">Pantoate-activating enzyme</fullName>
    </alternativeName>
</protein>
<dbReference type="InterPro" id="IPR004821">
    <property type="entry name" value="Cyt_trans-like"/>
</dbReference>
<feature type="active site" description="Proton donor" evidence="8">
    <location>
        <position position="40"/>
    </location>
</feature>
<feature type="binding site" evidence="8">
    <location>
        <position position="64"/>
    </location>
    <ligand>
        <name>beta-alanine</name>
        <dbReference type="ChEBI" id="CHEBI:57966"/>
    </ligand>
</feature>
<proteinExistence type="inferred from homology"/>
<dbReference type="GO" id="GO:0005524">
    <property type="term" value="F:ATP binding"/>
    <property type="evidence" value="ECO:0007669"/>
    <property type="project" value="UniProtKB-KW"/>
</dbReference>
<keyword evidence="5 8" id="KW-0547">Nucleotide-binding</keyword>
<sequence length="282" mass="31052">MTQIAVFETVAAMRAKVAAWHEAGEKVALVPTMGALHQGHIALVKEAQRHARRVITSIFVNPTQFAPHEDFKKYPRTFDQDCAMLAEAQADAVFFPQVEEMYPPGFATRILLLGPAAVGLDDRFRPTHFEGVATVCCKLFTQSQADCAVFGEKDYQQLKVVTRMAADLDLGIEIVPLATFREPDGLAMSSRNRYLSAEHRALAPLLHKVMQELAARLRNRDDLFKAVTEAQGEIISAGFELDYLEARHAESLAPVTSLADGPIRLLVAARIGGTRLIDNIAV</sequence>
<comment type="miscellaneous">
    <text evidence="8">The reaction proceeds by a bi uni uni bi ping pong mechanism.</text>
</comment>
<feature type="binding site" evidence="8">
    <location>
        <position position="157"/>
    </location>
    <ligand>
        <name>(R)-pantoate</name>
        <dbReference type="ChEBI" id="CHEBI:15980"/>
    </ligand>
</feature>
<reference evidence="9 10" key="1">
    <citation type="submission" date="2018-01" db="EMBL/GenBank/DDBJ databases">
        <title>Genomic Encyclopedia of Type Strains, Phase III (KMG-III): the genomes of soil and plant-associated and newly described type strains.</title>
        <authorList>
            <person name="Whitman W."/>
        </authorList>
    </citation>
    <scope>NUCLEOTIDE SEQUENCE [LARGE SCALE GENOMIC DNA]</scope>
    <source>
        <strain evidence="9 10">1131</strain>
    </source>
</reference>
<keyword evidence="3 8" id="KW-0436">Ligase</keyword>
<dbReference type="HAMAP" id="MF_00158">
    <property type="entry name" value="PanC"/>
    <property type="match status" value="1"/>
</dbReference>
<name>A0A2S4MHN2_9HYPH</name>
<comment type="caution">
    <text evidence="9">The sequence shown here is derived from an EMBL/GenBank/DDBJ whole genome shotgun (WGS) entry which is preliminary data.</text>
</comment>
<dbReference type="InterPro" id="IPR042176">
    <property type="entry name" value="Pantoate_ligase_C"/>
</dbReference>
<keyword evidence="8" id="KW-0963">Cytoplasm</keyword>
<dbReference type="InterPro" id="IPR014729">
    <property type="entry name" value="Rossmann-like_a/b/a_fold"/>
</dbReference>
<evidence type="ECO:0000256" key="7">
    <source>
        <dbReference type="ARBA" id="ARBA00048258"/>
    </source>
</evidence>
<evidence type="ECO:0000256" key="5">
    <source>
        <dbReference type="ARBA" id="ARBA00022741"/>
    </source>
</evidence>
<dbReference type="UniPathway" id="UPA00028">
    <property type="reaction ID" value="UER00005"/>
</dbReference>
<dbReference type="EMBL" id="PQFZ01000003">
    <property type="protein sequence ID" value="POR54263.1"/>
    <property type="molecule type" value="Genomic_DNA"/>
</dbReference>
<evidence type="ECO:0000256" key="8">
    <source>
        <dbReference type="HAMAP-Rule" id="MF_00158"/>
    </source>
</evidence>
<dbReference type="GO" id="GO:0015940">
    <property type="term" value="P:pantothenate biosynthetic process"/>
    <property type="evidence" value="ECO:0007669"/>
    <property type="project" value="UniProtKB-UniRule"/>
</dbReference>
<feature type="binding site" evidence="8">
    <location>
        <begin position="188"/>
        <end position="191"/>
    </location>
    <ligand>
        <name>ATP</name>
        <dbReference type="ChEBI" id="CHEBI:30616"/>
    </ligand>
</feature>
<feature type="binding site" evidence="8">
    <location>
        <begin position="151"/>
        <end position="154"/>
    </location>
    <ligand>
        <name>ATP</name>
        <dbReference type="ChEBI" id="CHEBI:30616"/>
    </ligand>
</feature>
<keyword evidence="4 8" id="KW-0566">Pantothenate biosynthesis</keyword>
<comment type="subunit">
    <text evidence="8">Homodimer.</text>
</comment>
<dbReference type="PANTHER" id="PTHR21299:SF1">
    <property type="entry name" value="PANTOATE--BETA-ALANINE LIGASE"/>
    <property type="match status" value="1"/>
</dbReference>
<dbReference type="Gene3D" id="3.40.50.620">
    <property type="entry name" value="HUPs"/>
    <property type="match status" value="1"/>
</dbReference>
<dbReference type="OrthoDB" id="9773087at2"/>
<dbReference type="CDD" id="cd00560">
    <property type="entry name" value="PanC"/>
    <property type="match status" value="1"/>
</dbReference>
<accession>A0A2S4MHN2</accession>
<gene>
    <name evidence="8" type="primary">panC</name>
    <name evidence="9" type="ORF">CYD53_103367</name>
</gene>
<organism evidence="9 10">
    <name type="scientific">Bosea psychrotolerans</name>
    <dbReference type="NCBI Taxonomy" id="1871628"/>
    <lineage>
        <taxon>Bacteria</taxon>
        <taxon>Pseudomonadati</taxon>
        <taxon>Pseudomonadota</taxon>
        <taxon>Alphaproteobacteria</taxon>
        <taxon>Hyphomicrobiales</taxon>
        <taxon>Boseaceae</taxon>
        <taxon>Bosea</taxon>
    </lineage>
</organism>
<dbReference type="NCBIfam" id="TIGR00125">
    <property type="entry name" value="cyt_tran_rel"/>
    <property type="match status" value="1"/>
</dbReference>
<dbReference type="Pfam" id="PF02569">
    <property type="entry name" value="Pantoate_ligase"/>
    <property type="match status" value="1"/>
</dbReference>
<comment type="subcellular location">
    <subcellularLocation>
        <location evidence="8">Cytoplasm</location>
    </subcellularLocation>
</comment>
<dbReference type="GO" id="GO:0004592">
    <property type="term" value="F:pantoate-beta-alanine ligase activity"/>
    <property type="evidence" value="ECO:0007669"/>
    <property type="project" value="UniProtKB-UniRule"/>
</dbReference>
<dbReference type="GO" id="GO:0005829">
    <property type="term" value="C:cytosol"/>
    <property type="evidence" value="ECO:0007669"/>
    <property type="project" value="TreeGrafter"/>
</dbReference>
<evidence type="ECO:0000256" key="6">
    <source>
        <dbReference type="ARBA" id="ARBA00022840"/>
    </source>
</evidence>
<comment type="caution">
    <text evidence="8">Lacks conserved residue(s) required for the propagation of feature annotation.</text>
</comment>
<evidence type="ECO:0000256" key="3">
    <source>
        <dbReference type="ARBA" id="ARBA00022598"/>
    </source>
</evidence>
<feature type="binding site" evidence="8">
    <location>
        <begin position="33"/>
        <end position="40"/>
    </location>
    <ligand>
        <name>ATP</name>
        <dbReference type="ChEBI" id="CHEBI:30616"/>
    </ligand>
</feature>
<dbReference type="InterPro" id="IPR003721">
    <property type="entry name" value="Pantoate_ligase"/>
</dbReference>
<evidence type="ECO:0000313" key="9">
    <source>
        <dbReference type="EMBL" id="POR54263.1"/>
    </source>
</evidence>
<evidence type="ECO:0000256" key="4">
    <source>
        <dbReference type="ARBA" id="ARBA00022655"/>
    </source>
</evidence>
<comment type="similarity">
    <text evidence="2 8">Belongs to the pantothenate synthetase family.</text>
</comment>
<comment type="function">
    <text evidence="8">Catalyzes the condensation of pantoate with beta-alanine in an ATP-dependent reaction via a pantoyl-adenylate intermediate.</text>
</comment>